<gene>
    <name evidence="2" type="ORF">SAMN05720606_10260</name>
</gene>
<evidence type="ECO:0000313" key="3">
    <source>
        <dbReference type="Proteomes" id="UP000198538"/>
    </source>
</evidence>
<reference evidence="3" key="1">
    <citation type="submission" date="2016-10" db="EMBL/GenBank/DDBJ databases">
        <authorList>
            <person name="Varghese N."/>
            <person name="Submissions S."/>
        </authorList>
    </citation>
    <scope>NUCLEOTIDE SEQUENCE [LARGE SCALE GENOMIC DNA]</scope>
    <source>
        <strain evidence="3">BL9</strain>
    </source>
</reference>
<dbReference type="AlphaFoldDB" id="A0A1G5CF68"/>
<sequence>MAAFLLYLIRSEKTIMIILVILDGFICYIVNLSVFKKEART</sequence>
<protein>
    <submittedName>
        <fullName evidence="2">Uncharacterized protein</fullName>
    </submittedName>
</protein>
<keyword evidence="1" id="KW-0472">Membrane</keyword>
<dbReference type="Proteomes" id="UP000198538">
    <property type="component" value="Unassembled WGS sequence"/>
</dbReference>
<proteinExistence type="predicted"/>
<keyword evidence="1" id="KW-0812">Transmembrane</keyword>
<name>A0A1G5CF68_9BACL</name>
<keyword evidence="3" id="KW-1185">Reference proteome</keyword>
<dbReference type="STRING" id="582692.SAMN05720606_10260"/>
<accession>A0A1G5CF68</accession>
<evidence type="ECO:0000313" key="2">
    <source>
        <dbReference type="EMBL" id="SCY00928.1"/>
    </source>
</evidence>
<evidence type="ECO:0000256" key="1">
    <source>
        <dbReference type="SAM" id="Phobius"/>
    </source>
</evidence>
<organism evidence="2 3">
    <name type="scientific">Paenibacillus polysaccharolyticus</name>
    <dbReference type="NCBI Taxonomy" id="582692"/>
    <lineage>
        <taxon>Bacteria</taxon>
        <taxon>Bacillati</taxon>
        <taxon>Bacillota</taxon>
        <taxon>Bacilli</taxon>
        <taxon>Bacillales</taxon>
        <taxon>Paenibacillaceae</taxon>
        <taxon>Paenibacillus</taxon>
    </lineage>
</organism>
<keyword evidence="1" id="KW-1133">Transmembrane helix</keyword>
<feature type="transmembrane region" description="Helical" evidence="1">
    <location>
        <begin position="15"/>
        <end position="35"/>
    </location>
</feature>
<dbReference type="EMBL" id="FMVM01000002">
    <property type="protein sequence ID" value="SCY00928.1"/>
    <property type="molecule type" value="Genomic_DNA"/>
</dbReference>